<evidence type="ECO:0000256" key="2">
    <source>
        <dbReference type="ARBA" id="ARBA00023125"/>
    </source>
</evidence>
<dbReference type="Proteomes" id="UP000194000">
    <property type="component" value="Unassembled WGS sequence"/>
</dbReference>
<accession>A0A1X1UWV3</accession>
<keyword evidence="2" id="KW-0238">DNA-binding</keyword>
<feature type="domain" description="HTH luxR-type" evidence="4">
    <location>
        <begin position="278"/>
        <end position="343"/>
    </location>
</feature>
<gene>
    <name evidence="5" type="ORF">AWC06_12720</name>
</gene>
<evidence type="ECO:0000256" key="1">
    <source>
        <dbReference type="ARBA" id="ARBA00023015"/>
    </source>
</evidence>
<dbReference type="Gene3D" id="1.10.10.10">
    <property type="entry name" value="Winged helix-like DNA-binding domain superfamily/Winged helix DNA-binding domain"/>
    <property type="match status" value="1"/>
</dbReference>
<dbReference type="STRING" id="1260918.AWC06_12720"/>
<dbReference type="CDD" id="cd06170">
    <property type="entry name" value="LuxR_C_like"/>
    <property type="match status" value="1"/>
</dbReference>
<dbReference type="Pfam" id="PF00196">
    <property type="entry name" value="GerE"/>
    <property type="match status" value="1"/>
</dbReference>
<evidence type="ECO:0000313" key="6">
    <source>
        <dbReference type="Proteomes" id="UP000194000"/>
    </source>
</evidence>
<dbReference type="PROSITE" id="PS50043">
    <property type="entry name" value="HTH_LUXR_2"/>
    <property type="match status" value="1"/>
</dbReference>
<evidence type="ECO:0000259" key="4">
    <source>
        <dbReference type="PROSITE" id="PS50043"/>
    </source>
</evidence>
<dbReference type="SMART" id="SM00421">
    <property type="entry name" value="HTH_LUXR"/>
    <property type="match status" value="1"/>
</dbReference>
<dbReference type="EMBL" id="LQOW01000016">
    <property type="protein sequence ID" value="ORV61229.1"/>
    <property type="molecule type" value="Genomic_DNA"/>
</dbReference>
<dbReference type="SUPFAM" id="SSF46894">
    <property type="entry name" value="C-terminal effector domain of the bipartite response regulators"/>
    <property type="match status" value="1"/>
</dbReference>
<keyword evidence="6" id="KW-1185">Reference proteome</keyword>
<comment type="caution">
    <text evidence="5">The sequence shown here is derived from an EMBL/GenBank/DDBJ whole genome shotgun (WGS) entry which is preliminary data.</text>
</comment>
<evidence type="ECO:0000313" key="5">
    <source>
        <dbReference type="EMBL" id="ORV61229.1"/>
    </source>
</evidence>
<dbReference type="PANTHER" id="PTHR44688">
    <property type="entry name" value="DNA-BINDING TRANSCRIPTIONAL ACTIVATOR DEVR_DOSR"/>
    <property type="match status" value="1"/>
</dbReference>
<sequence length="345" mass="36936">MREQISACCAGPLDDRAFRAATLDALGVAVPFDAYVWVLTDPVSAVGVSPLAYLPSFDMRRLPRLIRAKYATAINRWTTLHGCVSLVAATKGRLSESRLWRVGSETLRVADIASMVLRDRHGCWGFVDLWRYDGRPFSDEECAFAATLLAMITTAQRARVARMFEPAHDQPSIAPALVLYDDDLNAVGETPAAEPSFRRLLPTQSGDSPVPAAALNVAAQLLAAEEGTDTSPATSRVHAGGAAWLALTAARLQAGSPGMPPSVAVTIDPITVAERLDVFSRATGLTTRETDVLVELSHGNSTRHIARNLSISEFTVQEHLKAIFAKSATASRAQLVARACGTATT</sequence>
<keyword evidence="1" id="KW-0805">Transcription regulation</keyword>
<proteinExistence type="predicted"/>
<dbReference type="PRINTS" id="PR00038">
    <property type="entry name" value="HTHLUXR"/>
</dbReference>
<protein>
    <recommendedName>
        <fullName evidence="4">HTH luxR-type domain-containing protein</fullName>
    </recommendedName>
</protein>
<organism evidence="5 6">
    <name type="scientific">Mycobacterium fragae</name>
    <dbReference type="NCBI Taxonomy" id="1260918"/>
    <lineage>
        <taxon>Bacteria</taxon>
        <taxon>Bacillati</taxon>
        <taxon>Actinomycetota</taxon>
        <taxon>Actinomycetes</taxon>
        <taxon>Mycobacteriales</taxon>
        <taxon>Mycobacteriaceae</taxon>
        <taxon>Mycobacterium</taxon>
    </lineage>
</organism>
<dbReference type="InterPro" id="IPR000792">
    <property type="entry name" value="Tscrpt_reg_LuxR_C"/>
</dbReference>
<evidence type="ECO:0000256" key="3">
    <source>
        <dbReference type="ARBA" id="ARBA00023163"/>
    </source>
</evidence>
<keyword evidence="3" id="KW-0804">Transcription</keyword>
<dbReference type="PANTHER" id="PTHR44688:SF16">
    <property type="entry name" value="DNA-BINDING TRANSCRIPTIONAL ACTIVATOR DEVR_DOSR"/>
    <property type="match status" value="1"/>
</dbReference>
<dbReference type="GO" id="GO:0003677">
    <property type="term" value="F:DNA binding"/>
    <property type="evidence" value="ECO:0007669"/>
    <property type="project" value="UniProtKB-KW"/>
</dbReference>
<dbReference type="GO" id="GO:0006355">
    <property type="term" value="P:regulation of DNA-templated transcription"/>
    <property type="evidence" value="ECO:0007669"/>
    <property type="project" value="InterPro"/>
</dbReference>
<dbReference type="PROSITE" id="PS00622">
    <property type="entry name" value="HTH_LUXR_1"/>
    <property type="match status" value="1"/>
</dbReference>
<dbReference type="AlphaFoldDB" id="A0A1X1UWV3"/>
<reference evidence="5 6" key="1">
    <citation type="submission" date="2016-01" db="EMBL/GenBank/DDBJ databases">
        <title>The new phylogeny of the genus Mycobacterium.</title>
        <authorList>
            <person name="Tarcisio F."/>
            <person name="Conor M."/>
            <person name="Antonella G."/>
            <person name="Elisabetta G."/>
            <person name="Giulia F.S."/>
            <person name="Sara T."/>
            <person name="Anna F."/>
            <person name="Clotilde B."/>
            <person name="Roberto B."/>
            <person name="Veronica D.S."/>
            <person name="Fabio R."/>
            <person name="Monica P."/>
            <person name="Olivier J."/>
            <person name="Enrico T."/>
            <person name="Nicola S."/>
        </authorList>
    </citation>
    <scope>NUCLEOTIDE SEQUENCE [LARGE SCALE GENOMIC DNA]</scope>
    <source>
        <strain evidence="5 6">DSM 45731</strain>
    </source>
</reference>
<name>A0A1X1UWV3_9MYCO</name>
<dbReference type="InterPro" id="IPR036388">
    <property type="entry name" value="WH-like_DNA-bd_sf"/>
</dbReference>
<dbReference type="InterPro" id="IPR016032">
    <property type="entry name" value="Sig_transdc_resp-reg_C-effctor"/>
</dbReference>